<comment type="similarity">
    <text evidence="7">Belongs to the DNA polymerase HolA subunit family.</text>
</comment>
<dbReference type="EMBL" id="LAZR01000666">
    <property type="protein sequence ID" value="KKN61208.1"/>
    <property type="molecule type" value="Genomic_DNA"/>
</dbReference>
<dbReference type="InterPro" id="IPR005790">
    <property type="entry name" value="DNA_polIII_delta"/>
</dbReference>
<proteinExistence type="inferred from homology"/>
<accession>A0A0F9V5P0</accession>
<name>A0A0F9V5P0_9ZZZZ</name>
<evidence type="ECO:0000256" key="6">
    <source>
        <dbReference type="ARBA" id="ARBA00022932"/>
    </source>
</evidence>
<dbReference type="Gene3D" id="3.40.50.300">
    <property type="entry name" value="P-loop containing nucleotide triphosphate hydrolases"/>
    <property type="match status" value="1"/>
</dbReference>
<dbReference type="Gene3D" id="1.20.272.10">
    <property type="match status" value="1"/>
</dbReference>
<dbReference type="AlphaFoldDB" id="A0A0F9V5P0"/>
<keyword evidence="5" id="KW-0235">DNA replication</keyword>
<dbReference type="Pfam" id="PF06144">
    <property type="entry name" value="DNA_pol3_delta"/>
    <property type="match status" value="1"/>
</dbReference>
<evidence type="ECO:0000259" key="9">
    <source>
        <dbReference type="Pfam" id="PF06144"/>
    </source>
</evidence>
<gene>
    <name evidence="10" type="ORF">LCGC14_0523980</name>
</gene>
<dbReference type="NCBIfam" id="TIGR01128">
    <property type="entry name" value="holA"/>
    <property type="match status" value="1"/>
</dbReference>
<protein>
    <recommendedName>
        <fullName evidence="2">DNA polymerase III subunit delta</fullName>
        <ecNumber evidence="1">2.7.7.7</ecNumber>
    </recommendedName>
</protein>
<evidence type="ECO:0000256" key="1">
    <source>
        <dbReference type="ARBA" id="ARBA00012417"/>
    </source>
</evidence>
<evidence type="ECO:0000256" key="7">
    <source>
        <dbReference type="ARBA" id="ARBA00034754"/>
    </source>
</evidence>
<dbReference type="InterPro" id="IPR008921">
    <property type="entry name" value="DNA_pol3_clamp-load_cplx_C"/>
</dbReference>
<dbReference type="PANTHER" id="PTHR34388:SF1">
    <property type="entry name" value="DNA POLYMERASE III SUBUNIT DELTA"/>
    <property type="match status" value="1"/>
</dbReference>
<keyword evidence="6" id="KW-0239">DNA-directed DNA polymerase</keyword>
<dbReference type="CDD" id="cd18138">
    <property type="entry name" value="HLD_clamp_pol_III_delta"/>
    <property type="match status" value="1"/>
</dbReference>
<keyword evidence="4" id="KW-0548">Nucleotidyltransferase</keyword>
<evidence type="ECO:0000256" key="3">
    <source>
        <dbReference type="ARBA" id="ARBA00022679"/>
    </source>
</evidence>
<evidence type="ECO:0000313" key="10">
    <source>
        <dbReference type="EMBL" id="KKN61208.1"/>
    </source>
</evidence>
<dbReference type="EC" id="2.7.7.7" evidence="1"/>
<evidence type="ECO:0000256" key="5">
    <source>
        <dbReference type="ARBA" id="ARBA00022705"/>
    </source>
</evidence>
<dbReference type="GO" id="GO:0009360">
    <property type="term" value="C:DNA polymerase III complex"/>
    <property type="evidence" value="ECO:0007669"/>
    <property type="project" value="InterPro"/>
</dbReference>
<comment type="caution">
    <text evidence="10">The sequence shown here is derived from an EMBL/GenBank/DDBJ whole genome shotgun (WGS) entry which is preliminary data.</text>
</comment>
<dbReference type="Gene3D" id="1.10.8.60">
    <property type="match status" value="1"/>
</dbReference>
<dbReference type="GO" id="GO:0003677">
    <property type="term" value="F:DNA binding"/>
    <property type="evidence" value="ECO:0007669"/>
    <property type="project" value="InterPro"/>
</dbReference>
<dbReference type="InterPro" id="IPR010372">
    <property type="entry name" value="DNA_pol3_delta_N"/>
</dbReference>
<dbReference type="GO" id="GO:0006261">
    <property type="term" value="P:DNA-templated DNA replication"/>
    <property type="evidence" value="ECO:0007669"/>
    <property type="project" value="TreeGrafter"/>
</dbReference>
<feature type="domain" description="DNA polymerase III delta N-terminal" evidence="9">
    <location>
        <begin position="20"/>
        <end position="131"/>
    </location>
</feature>
<dbReference type="InterPro" id="IPR027417">
    <property type="entry name" value="P-loop_NTPase"/>
</dbReference>
<keyword evidence="3" id="KW-0808">Transferase</keyword>
<organism evidence="10">
    <name type="scientific">marine sediment metagenome</name>
    <dbReference type="NCBI Taxonomy" id="412755"/>
    <lineage>
        <taxon>unclassified sequences</taxon>
        <taxon>metagenomes</taxon>
        <taxon>ecological metagenomes</taxon>
    </lineage>
</organism>
<evidence type="ECO:0000256" key="4">
    <source>
        <dbReference type="ARBA" id="ARBA00022695"/>
    </source>
</evidence>
<reference evidence="10" key="1">
    <citation type="journal article" date="2015" name="Nature">
        <title>Complex archaea that bridge the gap between prokaryotes and eukaryotes.</title>
        <authorList>
            <person name="Spang A."/>
            <person name="Saw J.H."/>
            <person name="Jorgensen S.L."/>
            <person name="Zaremba-Niedzwiedzka K."/>
            <person name="Martijn J."/>
            <person name="Lind A.E."/>
            <person name="van Eijk R."/>
            <person name="Schleper C."/>
            <person name="Guy L."/>
            <person name="Ettema T.J."/>
        </authorList>
    </citation>
    <scope>NUCLEOTIDE SEQUENCE</scope>
</reference>
<sequence length="342" mass="38776">MRLRVDQISGHLQQGLLPVYVVFGDEQMLVEEASDLIRQHARKLGADDRQVWHVEGRFNWSELQWQEQTMSLFASQRLLEIRLPSGSPGKEGGEALRRYIENPPTDTTLLIISGKIDARSQKSKWFTELDRIGVTVPIWPVDLVNLPRWISQRMQQRGLKATSQIAGLIAERVEGNLFAASQEIDKLELLCTNGEVDEQTVLESVADNARFEAFGLMDTVFSGQVAKIPRMISRLKAEGVDILSVFSAISWGLHRAIDMAVQIDQGGRMEQIFASQKPPIWDKHRPMMQQALQRHNRQQWQGFLQQMAKIDQAAKGSLQACPWSLLEQLCMHVAGVHIISQH</sequence>
<dbReference type="PANTHER" id="PTHR34388">
    <property type="entry name" value="DNA POLYMERASE III SUBUNIT DELTA"/>
    <property type="match status" value="1"/>
</dbReference>
<dbReference type="SUPFAM" id="SSF48019">
    <property type="entry name" value="post-AAA+ oligomerization domain-like"/>
    <property type="match status" value="1"/>
</dbReference>
<evidence type="ECO:0000256" key="2">
    <source>
        <dbReference type="ARBA" id="ARBA00017703"/>
    </source>
</evidence>
<dbReference type="GO" id="GO:0003887">
    <property type="term" value="F:DNA-directed DNA polymerase activity"/>
    <property type="evidence" value="ECO:0007669"/>
    <property type="project" value="UniProtKB-KW"/>
</dbReference>
<dbReference type="SUPFAM" id="SSF52540">
    <property type="entry name" value="P-loop containing nucleoside triphosphate hydrolases"/>
    <property type="match status" value="1"/>
</dbReference>
<evidence type="ECO:0000256" key="8">
    <source>
        <dbReference type="ARBA" id="ARBA00049244"/>
    </source>
</evidence>
<comment type="catalytic activity">
    <reaction evidence="8">
        <text>DNA(n) + a 2'-deoxyribonucleoside 5'-triphosphate = DNA(n+1) + diphosphate</text>
        <dbReference type="Rhea" id="RHEA:22508"/>
        <dbReference type="Rhea" id="RHEA-COMP:17339"/>
        <dbReference type="Rhea" id="RHEA-COMP:17340"/>
        <dbReference type="ChEBI" id="CHEBI:33019"/>
        <dbReference type="ChEBI" id="CHEBI:61560"/>
        <dbReference type="ChEBI" id="CHEBI:173112"/>
        <dbReference type="EC" id="2.7.7.7"/>
    </reaction>
</comment>